<accession>A0AAW0DKY8</accession>
<evidence type="ECO:0000313" key="1">
    <source>
        <dbReference type="EMBL" id="KAK7051666.1"/>
    </source>
</evidence>
<evidence type="ECO:0000313" key="2">
    <source>
        <dbReference type="Proteomes" id="UP001383192"/>
    </source>
</evidence>
<proteinExistence type="predicted"/>
<organism evidence="1 2">
    <name type="scientific">Paramarasmius palmivorus</name>
    <dbReference type="NCBI Taxonomy" id="297713"/>
    <lineage>
        <taxon>Eukaryota</taxon>
        <taxon>Fungi</taxon>
        <taxon>Dikarya</taxon>
        <taxon>Basidiomycota</taxon>
        <taxon>Agaricomycotina</taxon>
        <taxon>Agaricomycetes</taxon>
        <taxon>Agaricomycetidae</taxon>
        <taxon>Agaricales</taxon>
        <taxon>Marasmiineae</taxon>
        <taxon>Marasmiaceae</taxon>
        <taxon>Paramarasmius</taxon>
    </lineage>
</organism>
<sequence>MSGCLDLMRAAGTCIPPAETPRRSRTLEYVDVVGNTGETALCIRSQEQWTFQNALPDIVLSLVMSATNWTCPKGTFNPSHRQIIGMFPFISYLSNRTERFHLRKRARPLPFVLAEKTRLAVDLLSW</sequence>
<dbReference type="Proteomes" id="UP001383192">
    <property type="component" value="Unassembled WGS sequence"/>
</dbReference>
<protein>
    <submittedName>
        <fullName evidence="1">Uncharacterized protein</fullName>
    </submittedName>
</protein>
<reference evidence="1 2" key="1">
    <citation type="submission" date="2024-01" db="EMBL/GenBank/DDBJ databases">
        <title>A draft genome for a cacao thread blight-causing isolate of Paramarasmius palmivorus.</title>
        <authorList>
            <person name="Baruah I.K."/>
            <person name="Bukari Y."/>
            <person name="Amoako-Attah I."/>
            <person name="Meinhardt L.W."/>
            <person name="Bailey B.A."/>
            <person name="Cohen S.P."/>
        </authorList>
    </citation>
    <scope>NUCLEOTIDE SEQUENCE [LARGE SCALE GENOMIC DNA]</scope>
    <source>
        <strain evidence="1 2">GH-12</strain>
    </source>
</reference>
<name>A0AAW0DKY8_9AGAR</name>
<comment type="caution">
    <text evidence="1">The sequence shown here is derived from an EMBL/GenBank/DDBJ whole genome shotgun (WGS) entry which is preliminary data.</text>
</comment>
<keyword evidence="2" id="KW-1185">Reference proteome</keyword>
<gene>
    <name evidence="1" type="ORF">VNI00_004645</name>
</gene>
<dbReference type="EMBL" id="JAYKXP010000012">
    <property type="protein sequence ID" value="KAK7051666.1"/>
    <property type="molecule type" value="Genomic_DNA"/>
</dbReference>
<dbReference type="AlphaFoldDB" id="A0AAW0DKY8"/>